<keyword evidence="2" id="KW-1185">Reference proteome</keyword>
<dbReference type="Proteomes" id="UP000807342">
    <property type="component" value="Unassembled WGS sequence"/>
</dbReference>
<dbReference type="AlphaFoldDB" id="A0A9P6C579"/>
<organism evidence="1 2">
    <name type="scientific">Macrolepiota fuliginosa MF-IS2</name>
    <dbReference type="NCBI Taxonomy" id="1400762"/>
    <lineage>
        <taxon>Eukaryota</taxon>
        <taxon>Fungi</taxon>
        <taxon>Dikarya</taxon>
        <taxon>Basidiomycota</taxon>
        <taxon>Agaricomycotina</taxon>
        <taxon>Agaricomycetes</taxon>
        <taxon>Agaricomycetidae</taxon>
        <taxon>Agaricales</taxon>
        <taxon>Agaricineae</taxon>
        <taxon>Agaricaceae</taxon>
        <taxon>Macrolepiota</taxon>
    </lineage>
</organism>
<dbReference type="EMBL" id="MU151069">
    <property type="protein sequence ID" value="KAF9452616.1"/>
    <property type="molecule type" value="Genomic_DNA"/>
</dbReference>
<protein>
    <submittedName>
        <fullName evidence="1">Uncharacterized protein</fullName>
    </submittedName>
</protein>
<dbReference type="Gene3D" id="3.40.50.1820">
    <property type="entry name" value="alpha/beta hydrolase"/>
    <property type="match status" value="1"/>
</dbReference>
<dbReference type="SUPFAM" id="SSF53474">
    <property type="entry name" value="alpha/beta-Hydrolases"/>
    <property type="match status" value="1"/>
</dbReference>
<gene>
    <name evidence="1" type="ORF">P691DRAFT_803732</name>
</gene>
<sequence length="134" mass="15073">MKWFEDELRSAVRLCMIPFPPVIFARSAGSLIAQTYISSNPASGLVLISPPVNNTELENLRGRDGPPLLATKLTEFDFEPYFPIAVIANPERMRILGKANRLVQEPEVDKFTVDDLEGQQAFKEVQNWLDKLGI</sequence>
<proteinExistence type="predicted"/>
<dbReference type="OrthoDB" id="3365310at2759"/>
<accession>A0A9P6C579</accession>
<name>A0A9P6C579_9AGAR</name>
<evidence type="ECO:0000313" key="2">
    <source>
        <dbReference type="Proteomes" id="UP000807342"/>
    </source>
</evidence>
<reference evidence="1" key="1">
    <citation type="submission" date="2020-11" db="EMBL/GenBank/DDBJ databases">
        <authorList>
            <consortium name="DOE Joint Genome Institute"/>
            <person name="Ahrendt S."/>
            <person name="Riley R."/>
            <person name="Andreopoulos W."/>
            <person name="Labutti K."/>
            <person name="Pangilinan J."/>
            <person name="Ruiz-Duenas F.J."/>
            <person name="Barrasa J.M."/>
            <person name="Sanchez-Garcia M."/>
            <person name="Camarero S."/>
            <person name="Miyauchi S."/>
            <person name="Serrano A."/>
            <person name="Linde D."/>
            <person name="Babiker R."/>
            <person name="Drula E."/>
            <person name="Ayuso-Fernandez I."/>
            <person name="Pacheco R."/>
            <person name="Padilla G."/>
            <person name="Ferreira P."/>
            <person name="Barriuso J."/>
            <person name="Kellner H."/>
            <person name="Castanera R."/>
            <person name="Alfaro M."/>
            <person name="Ramirez L."/>
            <person name="Pisabarro A.G."/>
            <person name="Kuo A."/>
            <person name="Tritt A."/>
            <person name="Lipzen A."/>
            <person name="He G."/>
            <person name="Yan M."/>
            <person name="Ng V."/>
            <person name="Cullen D."/>
            <person name="Martin F."/>
            <person name="Rosso M.-N."/>
            <person name="Henrissat B."/>
            <person name="Hibbett D."/>
            <person name="Martinez A.T."/>
            <person name="Grigoriev I.V."/>
        </authorList>
    </citation>
    <scope>NUCLEOTIDE SEQUENCE</scope>
    <source>
        <strain evidence="1">MF-IS2</strain>
    </source>
</reference>
<comment type="caution">
    <text evidence="1">The sequence shown here is derived from an EMBL/GenBank/DDBJ whole genome shotgun (WGS) entry which is preliminary data.</text>
</comment>
<evidence type="ECO:0000313" key="1">
    <source>
        <dbReference type="EMBL" id="KAF9452616.1"/>
    </source>
</evidence>
<dbReference type="InterPro" id="IPR029058">
    <property type="entry name" value="AB_hydrolase_fold"/>
</dbReference>